<dbReference type="FunFam" id="1.10.10.10:FF:000027">
    <property type="entry name" value="Heat shock transcription factor 1"/>
    <property type="match status" value="1"/>
</dbReference>
<sequence length="539" mass="60775">MPMKNLGGDQYVIPSNVPAFLVKLWKLVEDHQYDIHISWNRSGSGFLVHDQATFAREILPKYFKHNNFASFVRQLNMYGFRKVIGAEQGGLRSDNDVWEFHNPNFQCGQPQLLENVKRKATPDERKLKNEDVTKVLNDVQDMKGKQDEMTAKLEQMKRENETLWRELVDLRTKHSRQQHVVNRLFQFLMRLVYQNEARLANRKRLMLQDSSEQEQAAKRARQEYSMDSHTATSTSTSHGYGSAVPGSNTQSLTISDVSNTPNEMQSSSGPLITALPDDDEAIRNRVMSSQRPVIVLRDNKKMNTASQPTVTSPVSTQASSFGYSPGSQMIHSSGPSSYSHSSGSQPPAYTTGVVTFPEEHQQQQQQPSIIHPSHIMEPGQYSEQQSSARRGTGPIRQFSEEDILDSRNFLGEHIDYISSNLDSLQQVLANQQNFMDVQGFSEILNSSEGLSNLASQQDLLDAIAERAAPSPGPTSQQQGQEIVQYGQSLGNPQRQLRQHELPGYGRKTMPWSQGSTQSGQQYEEGDPRNHYEVQDLFNG</sequence>
<name>A0A6P8IVW3_ACTTE</name>
<feature type="region of interest" description="Disordered" evidence="9">
    <location>
        <begin position="299"/>
        <end position="351"/>
    </location>
</feature>
<dbReference type="PANTHER" id="PTHR10015:SF427">
    <property type="entry name" value="HEAT SHOCK FACTOR PROTEIN"/>
    <property type="match status" value="1"/>
</dbReference>
<dbReference type="InterPro" id="IPR036388">
    <property type="entry name" value="WH-like_DNA-bd_sf"/>
</dbReference>
<dbReference type="Proteomes" id="UP000515163">
    <property type="component" value="Unplaced"/>
</dbReference>
<reference evidence="12" key="1">
    <citation type="submission" date="2025-08" db="UniProtKB">
        <authorList>
            <consortium name="RefSeq"/>
        </authorList>
    </citation>
    <scope>IDENTIFICATION</scope>
    <source>
        <tissue evidence="12">Tentacle</tissue>
    </source>
</reference>
<evidence type="ECO:0000256" key="9">
    <source>
        <dbReference type="SAM" id="MobiDB-lite"/>
    </source>
</evidence>
<dbReference type="PRINTS" id="PR00056">
    <property type="entry name" value="HSFDOMAIN"/>
</dbReference>
<feature type="compositionally biased region" description="Low complexity" evidence="9">
    <location>
        <begin position="331"/>
        <end position="344"/>
    </location>
</feature>
<dbReference type="PROSITE" id="PS00434">
    <property type="entry name" value="HSF_DOMAIN"/>
    <property type="match status" value="1"/>
</dbReference>
<dbReference type="PANTHER" id="PTHR10015">
    <property type="entry name" value="HEAT SHOCK TRANSCRIPTION FACTOR"/>
    <property type="match status" value="1"/>
</dbReference>
<feature type="coiled-coil region" evidence="8">
    <location>
        <begin position="139"/>
        <end position="173"/>
    </location>
</feature>
<keyword evidence="4" id="KW-0238">DNA-binding</keyword>
<proteinExistence type="inferred from homology"/>
<dbReference type="GO" id="GO:0043565">
    <property type="term" value="F:sequence-specific DNA binding"/>
    <property type="evidence" value="ECO:0007669"/>
    <property type="project" value="InterPro"/>
</dbReference>
<feature type="compositionally biased region" description="Polar residues" evidence="9">
    <location>
        <begin position="302"/>
        <end position="330"/>
    </location>
</feature>
<feature type="compositionally biased region" description="Polar residues" evidence="9">
    <location>
        <begin position="245"/>
        <end position="270"/>
    </location>
</feature>
<keyword evidence="3" id="KW-0805">Transcription regulation</keyword>
<evidence type="ECO:0000256" key="6">
    <source>
        <dbReference type="ARBA" id="ARBA00023242"/>
    </source>
</evidence>
<evidence type="ECO:0000256" key="3">
    <source>
        <dbReference type="ARBA" id="ARBA00023015"/>
    </source>
</evidence>
<keyword evidence="6" id="KW-0539">Nucleus</keyword>
<dbReference type="SUPFAM" id="SSF46785">
    <property type="entry name" value="Winged helix' DNA-binding domain"/>
    <property type="match status" value="1"/>
</dbReference>
<evidence type="ECO:0000256" key="4">
    <source>
        <dbReference type="ARBA" id="ARBA00023125"/>
    </source>
</evidence>
<keyword evidence="8" id="KW-0175">Coiled coil</keyword>
<evidence type="ECO:0000256" key="8">
    <source>
        <dbReference type="SAM" id="Coils"/>
    </source>
</evidence>
<dbReference type="Gene3D" id="1.10.10.10">
    <property type="entry name" value="Winged helix-like DNA-binding domain superfamily/Winged helix DNA-binding domain"/>
    <property type="match status" value="1"/>
</dbReference>
<dbReference type="Pfam" id="PF00447">
    <property type="entry name" value="HSF_DNA-bind"/>
    <property type="match status" value="1"/>
</dbReference>
<dbReference type="OrthoDB" id="60033at2759"/>
<feature type="compositionally biased region" description="Polar residues" evidence="9">
    <location>
        <begin position="510"/>
        <end position="521"/>
    </location>
</feature>
<dbReference type="InterPro" id="IPR036390">
    <property type="entry name" value="WH_DNA-bd_sf"/>
</dbReference>
<dbReference type="SMART" id="SM00415">
    <property type="entry name" value="HSF"/>
    <property type="match status" value="1"/>
</dbReference>
<accession>A0A6P8IVW3</accession>
<dbReference type="InterPro" id="IPR000232">
    <property type="entry name" value="HSF_DNA-bd"/>
</dbReference>
<dbReference type="GO" id="GO:0003700">
    <property type="term" value="F:DNA-binding transcription factor activity"/>
    <property type="evidence" value="ECO:0007669"/>
    <property type="project" value="InterPro"/>
</dbReference>
<organism evidence="11 12">
    <name type="scientific">Actinia tenebrosa</name>
    <name type="common">Australian red waratah sea anemone</name>
    <dbReference type="NCBI Taxonomy" id="6105"/>
    <lineage>
        <taxon>Eukaryota</taxon>
        <taxon>Metazoa</taxon>
        <taxon>Cnidaria</taxon>
        <taxon>Anthozoa</taxon>
        <taxon>Hexacorallia</taxon>
        <taxon>Actiniaria</taxon>
        <taxon>Actiniidae</taxon>
        <taxon>Actinia</taxon>
    </lineage>
</organism>
<evidence type="ECO:0000313" key="11">
    <source>
        <dbReference type="Proteomes" id="UP000515163"/>
    </source>
</evidence>
<feature type="region of interest" description="Disordered" evidence="9">
    <location>
        <begin position="208"/>
        <end position="275"/>
    </location>
</feature>
<comment type="similarity">
    <text evidence="2 7">Belongs to the HSF family.</text>
</comment>
<feature type="compositionally biased region" description="Low complexity" evidence="9">
    <location>
        <begin position="473"/>
        <end position="487"/>
    </location>
</feature>
<feature type="compositionally biased region" description="Basic and acidic residues" evidence="9">
    <location>
        <begin position="215"/>
        <end position="226"/>
    </location>
</feature>
<gene>
    <name evidence="12" type="primary">LOC116305382</name>
</gene>
<protein>
    <submittedName>
        <fullName evidence="12">Heat shock factor protein-like isoform X2</fullName>
    </submittedName>
</protein>
<dbReference type="GeneID" id="116305382"/>
<keyword evidence="11" id="KW-1185">Reference proteome</keyword>
<comment type="subcellular location">
    <subcellularLocation>
        <location evidence="1">Nucleus</location>
    </subcellularLocation>
</comment>
<feature type="region of interest" description="Disordered" evidence="9">
    <location>
        <begin position="467"/>
        <end position="539"/>
    </location>
</feature>
<feature type="domain" description="HSF-type DNA-binding" evidence="10">
    <location>
        <begin position="59"/>
        <end position="83"/>
    </location>
</feature>
<keyword evidence="5" id="KW-0804">Transcription</keyword>
<evidence type="ECO:0000313" key="12">
    <source>
        <dbReference type="RefSeq" id="XP_031571142.1"/>
    </source>
</evidence>
<evidence type="ECO:0000259" key="10">
    <source>
        <dbReference type="PROSITE" id="PS00434"/>
    </source>
</evidence>
<evidence type="ECO:0000256" key="2">
    <source>
        <dbReference type="ARBA" id="ARBA00006403"/>
    </source>
</evidence>
<dbReference type="RefSeq" id="XP_031571142.1">
    <property type="nucleotide sequence ID" value="XM_031715282.1"/>
</dbReference>
<feature type="compositionally biased region" description="Low complexity" evidence="9">
    <location>
        <begin position="228"/>
        <end position="243"/>
    </location>
</feature>
<dbReference type="GO" id="GO:0005634">
    <property type="term" value="C:nucleus"/>
    <property type="evidence" value="ECO:0007669"/>
    <property type="project" value="UniProtKB-SubCell"/>
</dbReference>
<evidence type="ECO:0000256" key="1">
    <source>
        <dbReference type="ARBA" id="ARBA00004123"/>
    </source>
</evidence>
<evidence type="ECO:0000256" key="7">
    <source>
        <dbReference type="RuleBase" id="RU004020"/>
    </source>
</evidence>
<dbReference type="AlphaFoldDB" id="A0A6P8IVW3"/>
<evidence type="ECO:0000256" key="5">
    <source>
        <dbReference type="ARBA" id="ARBA00023163"/>
    </source>
</evidence>